<name>A0A2N0R0C1_9GLOM</name>
<evidence type="ECO:0000313" key="2">
    <source>
        <dbReference type="EMBL" id="PKC56754.1"/>
    </source>
</evidence>
<feature type="compositionally biased region" description="Basic residues" evidence="1">
    <location>
        <begin position="92"/>
        <end position="114"/>
    </location>
</feature>
<accession>A0A2N0R0C1</accession>
<gene>
    <name evidence="2" type="ORF">RhiirA1_473543</name>
</gene>
<reference evidence="2 3" key="1">
    <citation type="submission" date="2017-10" db="EMBL/GenBank/DDBJ databases">
        <title>Extensive intraspecific genome diversity in a model arbuscular mycorrhizal fungus.</title>
        <authorList>
            <person name="Chen E.C.H."/>
            <person name="Morin E."/>
            <person name="Baudet D."/>
            <person name="Noel J."/>
            <person name="Ndikumana S."/>
            <person name="Charron P."/>
            <person name="St-Onge C."/>
            <person name="Giorgi J."/>
            <person name="Grigoriev I.V."/>
            <person name="Roux C."/>
            <person name="Martin F.M."/>
            <person name="Corradi N."/>
        </authorList>
    </citation>
    <scope>NUCLEOTIDE SEQUENCE [LARGE SCALE GENOMIC DNA]</scope>
    <source>
        <strain evidence="2 3">A1</strain>
    </source>
</reference>
<feature type="compositionally biased region" description="Basic and acidic residues" evidence="1">
    <location>
        <begin position="1"/>
        <end position="21"/>
    </location>
</feature>
<dbReference type="AlphaFoldDB" id="A0A2N0R0C1"/>
<dbReference type="Proteomes" id="UP000232688">
    <property type="component" value="Unassembled WGS sequence"/>
</dbReference>
<feature type="region of interest" description="Disordered" evidence="1">
    <location>
        <begin position="1"/>
        <end position="28"/>
    </location>
</feature>
<dbReference type="VEuPathDB" id="FungiDB:RhiirFUN_001769"/>
<proteinExistence type="predicted"/>
<evidence type="ECO:0000313" key="3">
    <source>
        <dbReference type="Proteomes" id="UP000232688"/>
    </source>
</evidence>
<feature type="region of interest" description="Disordered" evidence="1">
    <location>
        <begin position="68"/>
        <end position="114"/>
    </location>
</feature>
<dbReference type="VEuPathDB" id="FungiDB:RhiirA1_473543"/>
<organism evidence="2 3">
    <name type="scientific">Rhizophagus irregularis</name>
    <dbReference type="NCBI Taxonomy" id="588596"/>
    <lineage>
        <taxon>Eukaryota</taxon>
        <taxon>Fungi</taxon>
        <taxon>Fungi incertae sedis</taxon>
        <taxon>Mucoromycota</taxon>
        <taxon>Glomeromycotina</taxon>
        <taxon>Glomeromycetes</taxon>
        <taxon>Glomerales</taxon>
        <taxon>Glomeraceae</taxon>
        <taxon>Rhizophagus</taxon>
    </lineage>
</organism>
<protein>
    <submittedName>
        <fullName evidence="2">Uncharacterized protein</fullName>
    </submittedName>
</protein>
<comment type="caution">
    <text evidence="2">The sequence shown here is derived from an EMBL/GenBank/DDBJ whole genome shotgun (WGS) entry which is preliminary data.</text>
</comment>
<dbReference type="VEuPathDB" id="FungiDB:FUN_023648"/>
<sequence length="114" mass="13004">MKEREDATKEKGEKEEKEGKAKTMKQVTPVEIHEYNTVNASCSTRLLPNQKKKKSDKDCIKEGKKRIIGKQGDRSKVEDEEDSEGEWTTYHGRGKGRVRGVRGRGTRGRGNQKQ</sequence>
<evidence type="ECO:0000256" key="1">
    <source>
        <dbReference type="SAM" id="MobiDB-lite"/>
    </source>
</evidence>
<reference evidence="2 3" key="2">
    <citation type="submission" date="2017-10" db="EMBL/GenBank/DDBJ databases">
        <title>Genome analyses suggest a sexual origin of heterokaryosis in a supposedly ancient asexual fungus.</title>
        <authorList>
            <person name="Corradi N."/>
            <person name="Sedzielewska K."/>
            <person name="Noel J."/>
            <person name="Charron P."/>
            <person name="Farinelli L."/>
            <person name="Marton T."/>
            <person name="Kruger M."/>
            <person name="Pelin A."/>
            <person name="Brachmann A."/>
            <person name="Corradi N."/>
        </authorList>
    </citation>
    <scope>NUCLEOTIDE SEQUENCE [LARGE SCALE GENOMIC DNA]</scope>
    <source>
        <strain evidence="2 3">A1</strain>
    </source>
</reference>
<dbReference type="EMBL" id="LLXH01002038">
    <property type="protein sequence ID" value="PKC56754.1"/>
    <property type="molecule type" value="Genomic_DNA"/>
</dbReference>